<dbReference type="PROSITE" id="PS51257">
    <property type="entry name" value="PROKAR_LIPOPROTEIN"/>
    <property type="match status" value="1"/>
</dbReference>
<evidence type="ECO:0000256" key="2">
    <source>
        <dbReference type="SAM" id="SignalP"/>
    </source>
</evidence>
<organism evidence="3">
    <name type="scientific">Microbacterium sp. LWS13-1.2</name>
    <dbReference type="NCBI Taxonomy" id="3135264"/>
    <lineage>
        <taxon>Bacteria</taxon>
        <taxon>Bacillati</taxon>
        <taxon>Actinomycetota</taxon>
        <taxon>Actinomycetes</taxon>
        <taxon>Micrococcales</taxon>
        <taxon>Microbacteriaceae</taxon>
        <taxon>Microbacterium</taxon>
    </lineage>
</organism>
<accession>A0AAU6SFR8</accession>
<dbReference type="CDD" id="cd05829">
    <property type="entry name" value="Sortase_F"/>
    <property type="match status" value="1"/>
</dbReference>
<keyword evidence="1" id="KW-0378">Hydrolase</keyword>
<evidence type="ECO:0000313" key="3">
    <source>
        <dbReference type="EMBL" id="WZO35759.1"/>
    </source>
</evidence>
<dbReference type="AlphaFoldDB" id="A0AAU6SFR8"/>
<dbReference type="Gene3D" id="2.40.260.10">
    <property type="entry name" value="Sortase"/>
    <property type="match status" value="1"/>
</dbReference>
<dbReference type="SUPFAM" id="SSF63817">
    <property type="entry name" value="Sortase"/>
    <property type="match status" value="1"/>
</dbReference>
<dbReference type="EMBL" id="CP151632">
    <property type="protein sequence ID" value="WZO35759.1"/>
    <property type="molecule type" value="Genomic_DNA"/>
</dbReference>
<gene>
    <name evidence="3" type="ORF">MRBLWS13_003468</name>
</gene>
<sequence length="211" mass="21353">MSRAVAGVGASLAIALALTACGSPPGAAPSAPAPSATATATARPTPAAEVPIAAATPTPARLPVPPVRVVAASIDVDVPVVPVGVEAGGFMELPADPAIGGWYRFGSDPAASDGNVVISAHVDSPQYPIGPFSRLRDLPVGEIVEVADAAGDVRRYQVQSVTYYPKADLPVDQLFARSGSRTLVLITCGGQFDSRTGRYADNVVAIATPIT</sequence>
<feature type="signal peptide" evidence="2">
    <location>
        <begin position="1"/>
        <end position="27"/>
    </location>
</feature>
<keyword evidence="2" id="KW-0732">Signal</keyword>
<protein>
    <submittedName>
        <fullName evidence="3">Class F sortase</fullName>
    </submittedName>
</protein>
<reference evidence="3" key="1">
    <citation type="submission" date="2024-04" db="EMBL/GenBank/DDBJ databases">
        <authorList>
            <person name="Roder T."/>
            <person name="Oberhansli S."/>
            <person name="Kreuzer M."/>
        </authorList>
    </citation>
    <scope>NUCLEOTIDE SEQUENCE</scope>
    <source>
        <strain evidence="3">LWS13-1.2</strain>
    </source>
</reference>
<dbReference type="Pfam" id="PF04203">
    <property type="entry name" value="Sortase"/>
    <property type="match status" value="1"/>
</dbReference>
<dbReference type="InterPro" id="IPR005754">
    <property type="entry name" value="Sortase"/>
</dbReference>
<name>A0AAU6SFR8_9MICO</name>
<evidence type="ECO:0000256" key="1">
    <source>
        <dbReference type="ARBA" id="ARBA00022801"/>
    </source>
</evidence>
<dbReference type="InterPro" id="IPR042001">
    <property type="entry name" value="Sortase_F"/>
</dbReference>
<dbReference type="GO" id="GO:0016787">
    <property type="term" value="F:hydrolase activity"/>
    <property type="evidence" value="ECO:0007669"/>
    <property type="project" value="UniProtKB-KW"/>
</dbReference>
<proteinExistence type="predicted"/>
<feature type="chain" id="PRO_5043997277" evidence="2">
    <location>
        <begin position="28"/>
        <end position="211"/>
    </location>
</feature>
<dbReference type="InterPro" id="IPR023365">
    <property type="entry name" value="Sortase_dom-sf"/>
</dbReference>
<dbReference type="RefSeq" id="WP_349426577.1">
    <property type="nucleotide sequence ID" value="NZ_CP151632.1"/>
</dbReference>